<reference evidence="1" key="1">
    <citation type="submission" date="2018-04" db="EMBL/GenBank/DDBJ databases">
        <title>WGS assembly of Panicum hallii.</title>
        <authorList>
            <person name="Lovell J."/>
            <person name="Jenkins J."/>
            <person name="Lowry D."/>
            <person name="Mamidi S."/>
            <person name="Sreedasyam A."/>
            <person name="Weng X."/>
            <person name="Barry K."/>
            <person name="Bonette J."/>
            <person name="Campitelli B."/>
            <person name="Daum C."/>
            <person name="Gordon S."/>
            <person name="Gould B."/>
            <person name="Lipzen A."/>
            <person name="Macqueen A."/>
            <person name="Palacio-Mejia J."/>
            <person name="Plott C."/>
            <person name="Shakirov E."/>
            <person name="Shu S."/>
            <person name="Yoshinaga Y."/>
            <person name="Zane M."/>
            <person name="Rokhsar D."/>
            <person name="Grimwood J."/>
            <person name="Schmutz J."/>
            <person name="Juenger T."/>
        </authorList>
    </citation>
    <scope>NUCLEOTIDE SEQUENCE [LARGE SCALE GENOMIC DNA]</scope>
    <source>
        <strain evidence="1">FIL2</strain>
    </source>
</reference>
<dbReference type="Proteomes" id="UP000243499">
    <property type="component" value="Chromosome 8"/>
</dbReference>
<evidence type="ECO:0000313" key="1">
    <source>
        <dbReference type="EMBL" id="PVH34608.1"/>
    </source>
</evidence>
<accession>A0A2T8IAE7</accession>
<gene>
    <name evidence="1" type="ORF">PAHAL_8G257500</name>
</gene>
<organism evidence="1">
    <name type="scientific">Panicum hallii</name>
    <dbReference type="NCBI Taxonomy" id="206008"/>
    <lineage>
        <taxon>Eukaryota</taxon>
        <taxon>Viridiplantae</taxon>
        <taxon>Streptophyta</taxon>
        <taxon>Embryophyta</taxon>
        <taxon>Tracheophyta</taxon>
        <taxon>Spermatophyta</taxon>
        <taxon>Magnoliopsida</taxon>
        <taxon>Liliopsida</taxon>
        <taxon>Poales</taxon>
        <taxon>Poaceae</taxon>
        <taxon>PACMAD clade</taxon>
        <taxon>Panicoideae</taxon>
        <taxon>Panicodae</taxon>
        <taxon>Paniceae</taxon>
        <taxon>Panicinae</taxon>
        <taxon>Panicum</taxon>
        <taxon>Panicum sect. Panicum</taxon>
    </lineage>
</organism>
<dbReference type="EMBL" id="CM008053">
    <property type="protein sequence ID" value="PVH34608.1"/>
    <property type="molecule type" value="Genomic_DNA"/>
</dbReference>
<dbReference type="AlphaFoldDB" id="A0A2T8IAE7"/>
<dbReference type="Gramene" id="PVH34608">
    <property type="protein sequence ID" value="PVH34608"/>
    <property type="gene ID" value="PAHAL_8G257500"/>
</dbReference>
<protein>
    <submittedName>
        <fullName evidence="1">Uncharacterized protein</fullName>
    </submittedName>
</protein>
<name>A0A2T8IAE7_9POAL</name>
<proteinExistence type="predicted"/>
<sequence length="51" mass="5676">MPPITYEGSRIRPIASTYNVMITLVCPFLVVQRTVAPPTRKGRSCGQVLAW</sequence>